<comment type="caution">
    <text evidence="3">The sequence shown here is derived from an EMBL/GenBank/DDBJ whole genome shotgun (WGS) entry which is preliminary data.</text>
</comment>
<keyword evidence="4" id="KW-1185">Reference proteome</keyword>
<dbReference type="GO" id="GO:0052621">
    <property type="term" value="F:diguanylate cyclase activity"/>
    <property type="evidence" value="ECO:0007669"/>
    <property type="project" value="UniProtKB-EC"/>
</dbReference>
<dbReference type="InterPro" id="IPR029787">
    <property type="entry name" value="Nucleotide_cyclase"/>
</dbReference>
<dbReference type="PANTHER" id="PTHR45138:SF9">
    <property type="entry name" value="DIGUANYLATE CYCLASE DGCM-RELATED"/>
    <property type="match status" value="1"/>
</dbReference>
<sequence>MESKKRQILQWSILGGILVIVVTVMLCVSFSRIKREGIQNYEDVMTSSASKYAQKVNMELSELQTAADVAADVLSTSSHYGQNLIKETLMAVQENTSAEKAVYYNGGNTGYVWDGTDFATADLKKEPYFEQLAGLSETKVFCMRNSEDLKTTELVIMAPSGETGKGSVLLYLPVRKLDKLFKISVDFGADAFALIIDKNGYIVTSGTYESDFLTELNFWNNFADKNKESVSKARVRLINAVTGCIEASSKGTGEKRTVVYAPVLNSGFDVIIGVDQSYVDKKESNFWKSSGVMLTQLLLVLIGFFAAFLTISYTTKKNVAEHDRLLREEADTDLLTGLTNKLATERKIKEYMKENPNSLGMMFVLDIDNFKKINDTMGHAFGDEVLKTLGRTISSLFRVTDIIGRTGGDEFTIFLKFLKSDENTLKEARKLVQFFKDFTAGEYVKYSATASIGAAVFPENGSDFDSLYKAADKALYKAKQRGKNQLAFYDDRDRK</sequence>
<keyword evidence="1" id="KW-1133">Transmembrane helix</keyword>
<dbReference type="EC" id="2.7.7.65" evidence="3"/>
<reference evidence="3 4" key="1">
    <citation type="journal article" date="2021" name="ISME Commun">
        <title>Automated analysis of genomic sequences facilitates high-throughput and comprehensive description of bacteria.</title>
        <authorList>
            <person name="Hitch T.C.A."/>
        </authorList>
    </citation>
    <scope>NUCLEOTIDE SEQUENCE [LARGE SCALE GENOMIC DNA]</scope>
    <source>
        <strain evidence="3 4">Sanger_18</strain>
    </source>
</reference>
<accession>A0ABT2T5D9</accession>
<dbReference type="EMBL" id="JAOQKJ010000012">
    <property type="protein sequence ID" value="MCU6745486.1"/>
    <property type="molecule type" value="Genomic_DNA"/>
</dbReference>
<dbReference type="Gene3D" id="3.30.70.270">
    <property type="match status" value="1"/>
</dbReference>
<dbReference type="PROSITE" id="PS50887">
    <property type="entry name" value="GGDEF"/>
    <property type="match status" value="1"/>
</dbReference>
<dbReference type="PANTHER" id="PTHR45138">
    <property type="entry name" value="REGULATORY COMPONENTS OF SENSORY TRANSDUCTION SYSTEM"/>
    <property type="match status" value="1"/>
</dbReference>
<keyword evidence="1" id="KW-0472">Membrane</keyword>
<evidence type="ECO:0000259" key="2">
    <source>
        <dbReference type="PROSITE" id="PS50887"/>
    </source>
</evidence>
<name>A0ABT2T5D9_9FIRM</name>
<dbReference type="Proteomes" id="UP001652432">
    <property type="component" value="Unassembled WGS sequence"/>
</dbReference>
<protein>
    <submittedName>
        <fullName evidence="3">Diguanylate cyclase</fullName>
        <ecNumber evidence="3">2.7.7.65</ecNumber>
    </submittedName>
</protein>
<evidence type="ECO:0000313" key="3">
    <source>
        <dbReference type="EMBL" id="MCU6745486.1"/>
    </source>
</evidence>
<proteinExistence type="predicted"/>
<dbReference type="InterPro" id="IPR000160">
    <property type="entry name" value="GGDEF_dom"/>
</dbReference>
<evidence type="ECO:0000256" key="1">
    <source>
        <dbReference type="SAM" id="Phobius"/>
    </source>
</evidence>
<gene>
    <name evidence="3" type="ORF">OCV77_13490</name>
</gene>
<organism evidence="3 4">
    <name type="scientific">Suilimivivens aceti</name>
    <dbReference type="NCBI Taxonomy" id="2981774"/>
    <lineage>
        <taxon>Bacteria</taxon>
        <taxon>Bacillati</taxon>
        <taxon>Bacillota</taxon>
        <taxon>Clostridia</taxon>
        <taxon>Lachnospirales</taxon>
        <taxon>Lachnospiraceae</taxon>
        <taxon>Suilimivivens</taxon>
    </lineage>
</organism>
<dbReference type="InterPro" id="IPR050469">
    <property type="entry name" value="Diguanylate_Cyclase"/>
</dbReference>
<feature type="transmembrane region" description="Helical" evidence="1">
    <location>
        <begin position="291"/>
        <end position="313"/>
    </location>
</feature>
<keyword evidence="3" id="KW-0808">Transferase</keyword>
<evidence type="ECO:0000313" key="4">
    <source>
        <dbReference type="Proteomes" id="UP001652432"/>
    </source>
</evidence>
<dbReference type="Pfam" id="PF00990">
    <property type="entry name" value="GGDEF"/>
    <property type="match status" value="1"/>
</dbReference>
<dbReference type="CDD" id="cd01949">
    <property type="entry name" value="GGDEF"/>
    <property type="match status" value="1"/>
</dbReference>
<dbReference type="SMART" id="SM00267">
    <property type="entry name" value="GGDEF"/>
    <property type="match status" value="1"/>
</dbReference>
<feature type="transmembrane region" description="Helical" evidence="1">
    <location>
        <begin position="12"/>
        <end position="31"/>
    </location>
</feature>
<keyword evidence="1" id="KW-0812">Transmembrane</keyword>
<feature type="domain" description="GGDEF" evidence="2">
    <location>
        <begin position="358"/>
        <end position="491"/>
    </location>
</feature>
<dbReference type="SUPFAM" id="SSF55073">
    <property type="entry name" value="Nucleotide cyclase"/>
    <property type="match status" value="1"/>
</dbReference>
<dbReference type="NCBIfam" id="TIGR00254">
    <property type="entry name" value="GGDEF"/>
    <property type="match status" value="1"/>
</dbReference>
<dbReference type="Gene3D" id="3.30.450.20">
    <property type="entry name" value="PAS domain"/>
    <property type="match status" value="1"/>
</dbReference>
<dbReference type="RefSeq" id="WP_262575535.1">
    <property type="nucleotide sequence ID" value="NZ_JAOQKJ010000012.1"/>
</dbReference>
<dbReference type="CDD" id="cd18774">
    <property type="entry name" value="PDC2_HK_sensor"/>
    <property type="match status" value="1"/>
</dbReference>
<dbReference type="InterPro" id="IPR043128">
    <property type="entry name" value="Rev_trsase/Diguanyl_cyclase"/>
</dbReference>
<keyword evidence="3" id="KW-0548">Nucleotidyltransferase</keyword>